<evidence type="ECO:0000256" key="3">
    <source>
        <dbReference type="ARBA" id="ARBA00008894"/>
    </source>
</evidence>
<dbReference type="PANTHER" id="PTHR23155">
    <property type="entry name" value="DISEASE RESISTANCE PROTEIN RP"/>
    <property type="match status" value="1"/>
</dbReference>
<feature type="domain" description="Disease resistance protein winged helix" evidence="13">
    <location>
        <begin position="404"/>
        <end position="472"/>
    </location>
</feature>
<evidence type="ECO:0000256" key="9">
    <source>
        <dbReference type="ARBA" id="ARBA00022821"/>
    </source>
</evidence>
<keyword evidence="4" id="KW-0963">Cytoplasm</keyword>
<dbReference type="PANTHER" id="PTHR23155:SF1152">
    <property type="entry name" value="AAA+ ATPASE DOMAIN-CONTAINING PROTEIN"/>
    <property type="match status" value="1"/>
</dbReference>
<evidence type="ECO:0000256" key="7">
    <source>
        <dbReference type="ARBA" id="ARBA00022737"/>
    </source>
</evidence>
<feature type="coiled-coil region" evidence="11">
    <location>
        <begin position="53"/>
        <end position="112"/>
    </location>
</feature>
<evidence type="ECO:0000256" key="8">
    <source>
        <dbReference type="ARBA" id="ARBA00022741"/>
    </source>
</evidence>
<keyword evidence="16" id="KW-1185">Reference proteome</keyword>
<evidence type="ECO:0000256" key="6">
    <source>
        <dbReference type="ARBA" id="ARBA00022667"/>
    </source>
</evidence>
<comment type="function">
    <text evidence="1">Confers resistance to late blight (Phytophthora infestans) races carrying the avirulence gene Avr1. Resistance proteins guard the plant against pathogens that contain an appropriate avirulence protein via an indirect interaction with this avirulence protein. That triggers a defense system including the hypersensitive response, which restricts the pathogen growth.</text>
</comment>
<comment type="caution">
    <text evidence="15">The sequence shown here is derived from an EMBL/GenBank/DDBJ whole genome shotgun (WGS) entry which is preliminary data.</text>
</comment>
<keyword evidence="8" id="KW-0547">Nucleotide-binding</keyword>
<keyword evidence="6" id="KW-0381">Hypersensitive response</keyword>
<dbReference type="InterPro" id="IPR042197">
    <property type="entry name" value="Apaf_helical"/>
</dbReference>
<evidence type="ECO:0000256" key="10">
    <source>
        <dbReference type="ARBA" id="ARBA00022840"/>
    </source>
</evidence>
<dbReference type="GO" id="GO:0005737">
    <property type="term" value="C:cytoplasm"/>
    <property type="evidence" value="ECO:0007669"/>
    <property type="project" value="UniProtKB-SubCell"/>
</dbReference>
<evidence type="ECO:0000256" key="5">
    <source>
        <dbReference type="ARBA" id="ARBA00022614"/>
    </source>
</evidence>
<dbReference type="Proteomes" id="UP000325081">
    <property type="component" value="Unassembled WGS sequence"/>
</dbReference>
<dbReference type="InterPro" id="IPR027417">
    <property type="entry name" value="P-loop_NTPase"/>
</dbReference>
<feature type="domain" description="Disease resistance R13L4/SHOC-2-like LRR" evidence="14">
    <location>
        <begin position="531"/>
        <end position="836"/>
    </location>
</feature>
<dbReference type="AlphaFoldDB" id="A0A5A7PNW5"/>
<dbReference type="Pfam" id="PF23559">
    <property type="entry name" value="WHD_DRP"/>
    <property type="match status" value="1"/>
</dbReference>
<dbReference type="OrthoDB" id="646178at2759"/>
<dbReference type="Gene3D" id="1.10.8.430">
    <property type="entry name" value="Helical domain of apoptotic protease-activating factors"/>
    <property type="match status" value="1"/>
</dbReference>
<evidence type="ECO:0000256" key="1">
    <source>
        <dbReference type="ARBA" id="ARBA00002074"/>
    </source>
</evidence>
<dbReference type="Pfam" id="PF00931">
    <property type="entry name" value="NB-ARC"/>
    <property type="match status" value="1"/>
</dbReference>
<dbReference type="Pfam" id="PF23598">
    <property type="entry name" value="LRR_14"/>
    <property type="match status" value="1"/>
</dbReference>
<evidence type="ECO:0000256" key="2">
    <source>
        <dbReference type="ARBA" id="ARBA00004496"/>
    </source>
</evidence>
<keyword evidence="9" id="KW-0611">Plant defense</keyword>
<dbReference type="SUPFAM" id="SSF52058">
    <property type="entry name" value="L domain-like"/>
    <property type="match status" value="1"/>
</dbReference>
<keyword evidence="11" id="KW-0175">Coiled coil</keyword>
<proteinExistence type="inferred from homology"/>
<evidence type="ECO:0000259" key="14">
    <source>
        <dbReference type="Pfam" id="PF23598"/>
    </source>
</evidence>
<evidence type="ECO:0000259" key="12">
    <source>
        <dbReference type="Pfam" id="PF00931"/>
    </source>
</evidence>
<dbReference type="Gene3D" id="3.80.10.10">
    <property type="entry name" value="Ribonuclease Inhibitor"/>
    <property type="match status" value="1"/>
</dbReference>
<dbReference type="GO" id="GO:0009626">
    <property type="term" value="P:plant-type hypersensitive response"/>
    <property type="evidence" value="ECO:0007669"/>
    <property type="project" value="UniProtKB-KW"/>
</dbReference>
<keyword evidence="5" id="KW-0433">Leucine-rich repeat</keyword>
<sequence>MAYAAVVSLIQTLDQFPSDQFSSSHQEISLFKCLHTKAHTLLVLLQKKFQTGANELEAQIREVVYEAEDAVESHVSTRYLQPESVESSPAAAEIFTHKLQVLLQELESIEKRLTAIGSDRVDQRPEMTGPRSGPLVASTNKLLVGLENELSRLKGKLVGESSRLNVVAVVGMAGIGKTTLVDRAFHDPSIGRFFHYRAWANVGPGRDPREVIAELLGPTASKFSQESSYSQLTEFMFRNLKGRKYLIVLDGLTETEAWDDLKSLFPNDDNGSRVVLTTRLRKVALHASGSIRNIHETSFLGIEECWNLLRNIVFDGKECPPELIKVGKEIAENCHGLPLTIVLVGTMLFGAEKSLAYWERVADGPISAIYESNDVRLTSAMQLLNDDSMPQHLKAFFMYMGLLPSNHEIPASKLVRLWISEGFVEWSGPESPEDVAEERLEELFNRSLVLVHKRKSAGGIKTCSIHSAVWHLCVNAAEKDGFFCAVTRYTKGRKASLPTTARIGRRLCIRKNILLSIKDVNRAMLSVSKARSFLCSGRDHPYPLAVCSDFGLLRVLDVLSIRFYEFPTEILTLVQLRYLALTCSEIPPSLSELRNLQVLIMRRHTRIKASGAGPSYFQMWNMRRLRHLVVEGGDLPHPHGAVLMDLLTLSNVTSHSCGEDVLRGTPNLKKLGVCIEVSEHDHASDPSRVFDHLAILDRLESFKCAVVNPSRRSMAVERPDSVSNFPGALKKLTLSGCRFPWEDMRIIGKLPRLQVLKLGCYAFEGPVWEVEEDEFRDLRFLQLEDLDLEDWSGGGLILKRLERLIVRHCYRLREIPEGIDYIIYLQVVEVVDCSPSFVGSAMRVKEMQQDMSNDDFQVVVESSWKEKSSRPRYSSFQA</sequence>
<protein>
    <submittedName>
        <fullName evidence="15">Disease resistance protein</fullName>
    </submittedName>
</protein>
<dbReference type="InterPro" id="IPR032675">
    <property type="entry name" value="LRR_dom_sf"/>
</dbReference>
<comment type="subcellular location">
    <subcellularLocation>
        <location evidence="2">Cytoplasm</location>
    </subcellularLocation>
</comment>
<evidence type="ECO:0000259" key="13">
    <source>
        <dbReference type="Pfam" id="PF23559"/>
    </source>
</evidence>
<accession>A0A5A7PNW5</accession>
<evidence type="ECO:0000313" key="16">
    <source>
        <dbReference type="Proteomes" id="UP000325081"/>
    </source>
</evidence>
<dbReference type="Gene3D" id="1.10.10.10">
    <property type="entry name" value="Winged helix-like DNA-binding domain superfamily/Winged helix DNA-binding domain"/>
    <property type="match status" value="1"/>
</dbReference>
<dbReference type="EMBL" id="BKCP01004849">
    <property type="protein sequence ID" value="GER34172.1"/>
    <property type="molecule type" value="Genomic_DNA"/>
</dbReference>
<keyword evidence="10" id="KW-0067">ATP-binding</keyword>
<dbReference type="Gene3D" id="3.40.50.300">
    <property type="entry name" value="P-loop containing nucleotide triphosphate hydrolases"/>
    <property type="match status" value="1"/>
</dbReference>
<feature type="domain" description="NB-ARC" evidence="12">
    <location>
        <begin position="147"/>
        <end position="317"/>
    </location>
</feature>
<dbReference type="GO" id="GO:0043531">
    <property type="term" value="F:ADP binding"/>
    <property type="evidence" value="ECO:0007669"/>
    <property type="project" value="InterPro"/>
</dbReference>
<dbReference type="PRINTS" id="PR00364">
    <property type="entry name" value="DISEASERSIST"/>
</dbReference>
<dbReference type="InterPro" id="IPR002182">
    <property type="entry name" value="NB-ARC"/>
</dbReference>
<dbReference type="Gene3D" id="1.20.5.4130">
    <property type="match status" value="1"/>
</dbReference>
<comment type="similarity">
    <text evidence="3">Belongs to the disease resistance NB-LRR family.</text>
</comment>
<evidence type="ECO:0000313" key="15">
    <source>
        <dbReference type="EMBL" id="GER34172.1"/>
    </source>
</evidence>
<evidence type="ECO:0000256" key="11">
    <source>
        <dbReference type="SAM" id="Coils"/>
    </source>
</evidence>
<keyword evidence="7" id="KW-0677">Repeat</keyword>
<dbReference type="InterPro" id="IPR058922">
    <property type="entry name" value="WHD_DRP"/>
</dbReference>
<dbReference type="InterPro" id="IPR055414">
    <property type="entry name" value="LRR_R13L4/SHOC2-like"/>
</dbReference>
<reference evidence="16" key="1">
    <citation type="journal article" date="2019" name="Curr. Biol.">
        <title>Genome Sequence of Striga asiatica Provides Insight into the Evolution of Plant Parasitism.</title>
        <authorList>
            <person name="Yoshida S."/>
            <person name="Kim S."/>
            <person name="Wafula E.K."/>
            <person name="Tanskanen J."/>
            <person name="Kim Y.M."/>
            <person name="Honaas L."/>
            <person name="Yang Z."/>
            <person name="Spallek T."/>
            <person name="Conn C.E."/>
            <person name="Ichihashi Y."/>
            <person name="Cheong K."/>
            <person name="Cui S."/>
            <person name="Der J.P."/>
            <person name="Gundlach H."/>
            <person name="Jiao Y."/>
            <person name="Hori C."/>
            <person name="Ishida J.K."/>
            <person name="Kasahara H."/>
            <person name="Kiba T."/>
            <person name="Kim M.S."/>
            <person name="Koo N."/>
            <person name="Laohavisit A."/>
            <person name="Lee Y.H."/>
            <person name="Lumba S."/>
            <person name="McCourt P."/>
            <person name="Mortimer J.C."/>
            <person name="Mutuku J.M."/>
            <person name="Nomura T."/>
            <person name="Sasaki-Sekimoto Y."/>
            <person name="Seto Y."/>
            <person name="Wang Y."/>
            <person name="Wakatake T."/>
            <person name="Sakakibara H."/>
            <person name="Demura T."/>
            <person name="Yamaguchi S."/>
            <person name="Yoneyama K."/>
            <person name="Manabe R.I."/>
            <person name="Nelson D.C."/>
            <person name="Schulman A.H."/>
            <person name="Timko M.P."/>
            <person name="dePamphilis C.W."/>
            <person name="Choi D."/>
            <person name="Shirasu K."/>
        </authorList>
    </citation>
    <scope>NUCLEOTIDE SEQUENCE [LARGE SCALE GENOMIC DNA]</scope>
    <source>
        <strain evidence="16">cv. UVA1</strain>
    </source>
</reference>
<gene>
    <name evidence="15" type="ORF">STAS_10362</name>
</gene>
<organism evidence="15 16">
    <name type="scientific">Striga asiatica</name>
    <name type="common">Asiatic witchweed</name>
    <name type="synonym">Buchnera asiatica</name>
    <dbReference type="NCBI Taxonomy" id="4170"/>
    <lineage>
        <taxon>Eukaryota</taxon>
        <taxon>Viridiplantae</taxon>
        <taxon>Streptophyta</taxon>
        <taxon>Embryophyta</taxon>
        <taxon>Tracheophyta</taxon>
        <taxon>Spermatophyta</taxon>
        <taxon>Magnoliopsida</taxon>
        <taxon>eudicotyledons</taxon>
        <taxon>Gunneridae</taxon>
        <taxon>Pentapetalae</taxon>
        <taxon>asterids</taxon>
        <taxon>lamiids</taxon>
        <taxon>Lamiales</taxon>
        <taxon>Orobanchaceae</taxon>
        <taxon>Buchnereae</taxon>
        <taxon>Striga</taxon>
    </lineage>
</organism>
<name>A0A5A7PNW5_STRAF</name>
<dbReference type="SUPFAM" id="SSF52540">
    <property type="entry name" value="P-loop containing nucleoside triphosphate hydrolases"/>
    <property type="match status" value="1"/>
</dbReference>
<dbReference type="InterPro" id="IPR044974">
    <property type="entry name" value="Disease_R_plants"/>
</dbReference>
<dbReference type="InterPro" id="IPR036388">
    <property type="entry name" value="WH-like_DNA-bd_sf"/>
</dbReference>
<evidence type="ECO:0000256" key="4">
    <source>
        <dbReference type="ARBA" id="ARBA00022490"/>
    </source>
</evidence>